<gene>
    <name evidence="2" type="ORF">A3B92_01465</name>
</gene>
<organism evidence="2 3">
    <name type="scientific">Candidatus Harrisonbacteria bacterium RIFCSPHIGHO2_02_FULL_42_16</name>
    <dbReference type="NCBI Taxonomy" id="1798404"/>
    <lineage>
        <taxon>Bacteria</taxon>
        <taxon>Candidatus Harrisoniibacteriota</taxon>
    </lineage>
</organism>
<evidence type="ECO:0000313" key="3">
    <source>
        <dbReference type="Proteomes" id="UP000177960"/>
    </source>
</evidence>
<evidence type="ECO:0000256" key="1">
    <source>
        <dbReference type="SAM" id="SignalP"/>
    </source>
</evidence>
<dbReference type="Proteomes" id="UP000177960">
    <property type="component" value="Unassembled WGS sequence"/>
</dbReference>
<name>A0A1G1ZHL1_9BACT</name>
<protein>
    <recommendedName>
        <fullName evidence="4">DUF5667 domain-containing protein</fullName>
    </recommendedName>
</protein>
<keyword evidence="1" id="KW-0732">Signal</keyword>
<reference evidence="2 3" key="1">
    <citation type="journal article" date="2016" name="Nat. Commun.">
        <title>Thousands of microbial genomes shed light on interconnected biogeochemical processes in an aquifer system.</title>
        <authorList>
            <person name="Anantharaman K."/>
            <person name="Brown C.T."/>
            <person name="Hug L.A."/>
            <person name="Sharon I."/>
            <person name="Castelle C.J."/>
            <person name="Probst A.J."/>
            <person name="Thomas B.C."/>
            <person name="Singh A."/>
            <person name="Wilkins M.J."/>
            <person name="Karaoz U."/>
            <person name="Brodie E.L."/>
            <person name="Williams K.H."/>
            <person name="Hubbard S.S."/>
            <person name="Banfield J.F."/>
        </authorList>
    </citation>
    <scope>NUCLEOTIDE SEQUENCE [LARGE SCALE GENOMIC DNA]</scope>
</reference>
<evidence type="ECO:0000313" key="2">
    <source>
        <dbReference type="EMBL" id="OGY63440.1"/>
    </source>
</evidence>
<feature type="chain" id="PRO_5009581798" description="DUF5667 domain-containing protein" evidence="1">
    <location>
        <begin position="25"/>
        <end position="204"/>
    </location>
</feature>
<evidence type="ECO:0008006" key="4">
    <source>
        <dbReference type="Google" id="ProtNLM"/>
    </source>
</evidence>
<feature type="signal peptide" evidence="1">
    <location>
        <begin position="1"/>
        <end position="24"/>
    </location>
</feature>
<proteinExistence type="predicted"/>
<accession>A0A1G1ZHL1</accession>
<comment type="caution">
    <text evidence="2">The sequence shown here is derived from an EMBL/GenBank/DDBJ whole genome shotgun (WGS) entry which is preliminary data.</text>
</comment>
<dbReference type="EMBL" id="MHJG01000022">
    <property type="protein sequence ID" value="OGY63440.1"/>
    <property type="molecule type" value="Genomic_DNA"/>
</dbReference>
<dbReference type="AlphaFoldDB" id="A0A1G1ZHL1"/>
<sequence>MKRKTAVLALLAAVWFSFATISSAEEMEQGSSTEAVTAGVSTEVINAVVAAEKKPGELKSYFALETENFQKAKEEAKFGWEAYLKGGMDDLEKVVVEMASDGEITHWEITRLKKELEKYGWARSRANKELAIYGVWLSADDRAEAYGQIPKIYDNNLLGDNKKEIIRKFFVNLTGKDIEVKSDKVARGFAGGWGLFMIIGIFFL</sequence>